<dbReference type="Proteomes" id="UP000550714">
    <property type="component" value="Unassembled WGS sequence"/>
</dbReference>
<dbReference type="GO" id="GO:0000502">
    <property type="term" value="C:proteasome complex"/>
    <property type="evidence" value="ECO:0007669"/>
    <property type="project" value="UniProtKB-KW"/>
</dbReference>
<reference evidence="4 5" key="1">
    <citation type="submission" date="2020-08" db="EMBL/GenBank/DDBJ databases">
        <title>Genomic Encyclopedia of Type Strains, Phase III (KMG-III): the genomes of soil and plant-associated and newly described type strains.</title>
        <authorList>
            <person name="Whitman W."/>
        </authorList>
    </citation>
    <scope>NUCLEOTIDE SEQUENCE [LARGE SCALE GENOMIC DNA]</scope>
    <source>
        <strain evidence="4 5">CECT 8577</strain>
    </source>
</reference>
<sequence>MSAATERMPRLLALVPYLLARPGIRIDQAAQDFDVTPKQLRRDLELLWLCGLPGYGPGDLIDLSFDGDTVSVTFDAGMRRPLRLTGGEASALVIALKALAETPGVVDTDAVGRAIAKIETAAGAAEPAGVVVGNGVREHETTARTRETVRDALQRGRALRMRYYAASRDRITQRTVDPMRLLIVQAHSYLEGWCRRAEDVRLFRLDRVDDLTVLDEPSSPPPHARHADVSDGVFSAHESYPEADLVLEPDARWVAEYYPCQELAELEGGRLRVRMRYGDESWMVRLVLGLGGRATVERPDELAVAVRRRAAAGLARARHLSITGRQ</sequence>
<dbReference type="RefSeq" id="WP_183652125.1">
    <property type="nucleotide sequence ID" value="NZ_JACHWU010000002.1"/>
</dbReference>
<comment type="caution">
    <text evidence="4">The sequence shown here is derived from an EMBL/GenBank/DDBJ whole genome shotgun (WGS) entry which is preliminary data.</text>
</comment>
<evidence type="ECO:0000259" key="1">
    <source>
        <dbReference type="Pfam" id="PF13280"/>
    </source>
</evidence>
<dbReference type="Pfam" id="PF19187">
    <property type="entry name" value="HTH_PafC"/>
    <property type="match status" value="1"/>
</dbReference>
<dbReference type="PROSITE" id="PS52050">
    <property type="entry name" value="WYL"/>
    <property type="match status" value="1"/>
</dbReference>
<evidence type="ECO:0000313" key="4">
    <source>
        <dbReference type="EMBL" id="MBB3051009.1"/>
    </source>
</evidence>
<dbReference type="PANTHER" id="PTHR34580:SF1">
    <property type="entry name" value="PROTEIN PAFC"/>
    <property type="match status" value="1"/>
</dbReference>
<name>A0A839S2M6_9PSEU</name>
<dbReference type="InterPro" id="IPR057727">
    <property type="entry name" value="WCX_dom"/>
</dbReference>
<dbReference type="PANTHER" id="PTHR34580">
    <property type="match status" value="1"/>
</dbReference>
<feature type="domain" description="PafC HTH" evidence="2">
    <location>
        <begin position="7"/>
        <end position="119"/>
    </location>
</feature>
<organism evidence="4 5">
    <name type="scientific">Prauserella isguenensis</name>
    <dbReference type="NCBI Taxonomy" id="1470180"/>
    <lineage>
        <taxon>Bacteria</taxon>
        <taxon>Bacillati</taxon>
        <taxon>Actinomycetota</taxon>
        <taxon>Actinomycetes</taxon>
        <taxon>Pseudonocardiales</taxon>
        <taxon>Pseudonocardiaceae</taxon>
        <taxon>Prauserella</taxon>
    </lineage>
</organism>
<evidence type="ECO:0000259" key="3">
    <source>
        <dbReference type="Pfam" id="PF25583"/>
    </source>
</evidence>
<dbReference type="InterPro" id="IPR043839">
    <property type="entry name" value="PafC_HTH"/>
</dbReference>
<proteinExistence type="predicted"/>
<dbReference type="AlphaFoldDB" id="A0A839S2M6"/>
<keyword evidence="5" id="KW-1185">Reference proteome</keyword>
<dbReference type="InterPro" id="IPR028349">
    <property type="entry name" value="PafC-like"/>
</dbReference>
<dbReference type="InterPro" id="IPR026881">
    <property type="entry name" value="WYL_dom"/>
</dbReference>
<dbReference type="Pfam" id="PF13280">
    <property type="entry name" value="WYL"/>
    <property type="match status" value="1"/>
</dbReference>
<dbReference type="Pfam" id="PF25583">
    <property type="entry name" value="WCX"/>
    <property type="match status" value="1"/>
</dbReference>
<evidence type="ECO:0000259" key="2">
    <source>
        <dbReference type="Pfam" id="PF19187"/>
    </source>
</evidence>
<dbReference type="EMBL" id="JACHWU010000002">
    <property type="protein sequence ID" value="MBB3051009.1"/>
    <property type="molecule type" value="Genomic_DNA"/>
</dbReference>
<protein>
    <submittedName>
        <fullName evidence="4">Proteasome accessory factor C</fullName>
    </submittedName>
</protein>
<feature type="domain" description="WCX" evidence="3">
    <location>
        <begin position="242"/>
        <end position="312"/>
    </location>
</feature>
<evidence type="ECO:0000313" key="5">
    <source>
        <dbReference type="Proteomes" id="UP000550714"/>
    </source>
</evidence>
<dbReference type="InterPro" id="IPR051534">
    <property type="entry name" value="CBASS_pafABC_assoc_protein"/>
</dbReference>
<feature type="domain" description="WYL" evidence="1">
    <location>
        <begin position="147"/>
        <end position="213"/>
    </location>
</feature>
<gene>
    <name evidence="4" type="ORF">FHS23_002032</name>
</gene>
<dbReference type="PIRSF" id="PIRSF016838">
    <property type="entry name" value="PafC"/>
    <property type="match status" value="1"/>
</dbReference>
<accession>A0A839S2M6</accession>
<keyword evidence="4" id="KW-0647">Proteasome</keyword>